<geneLocation type="plasmid" evidence="1 2">
    <name>p_unnamed1</name>
</geneLocation>
<sequence>MSLVPDHYGVRPLLPSFETERLMLRPRSMADFQACLAMDRDPDVTKFIPGPWNDPEKHERFLRNRIENSLGDGLGYWSIFPRDRPGQFLGWILLIPYDGSGPEIEIGWRLNRLSWGKGYATEAAKPIVEHAFEALRLSRIVADINPGNIPSMRVAEKIGLKYIGDDHHGGTPCKSYLMTIEDFTQPSSG</sequence>
<evidence type="ECO:0000313" key="2">
    <source>
        <dbReference type="Proteomes" id="UP001061991"/>
    </source>
</evidence>
<gene>
    <name evidence="1" type="ORF">N8E88_12410</name>
</gene>
<protein>
    <submittedName>
        <fullName evidence="1">GNAT family N-acetyltransferase</fullName>
    </submittedName>
</protein>
<keyword evidence="2" id="KW-1185">Reference proteome</keyword>
<accession>A0ACD4CZ78</accession>
<name>A0ACD4CZ78_9HYPH</name>
<keyword evidence="1" id="KW-0614">Plasmid</keyword>
<reference evidence="1" key="1">
    <citation type="submission" date="2022-09" db="EMBL/GenBank/DDBJ databases">
        <title>Interaction between co-microsymbionts with complementary sets of symbiotic genes in legume-rhizobium systems.</title>
        <authorList>
            <person name="Safronova V."/>
            <person name="Sazanova A."/>
            <person name="Afonin A."/>
            <person name="Chirak E."/>
        </authorList>
    </citation>
    <scope>NUCLEOTIDE SEQUENCE</scope>
    <source>
        <strain evidence="1">A18/3m</strain>
    </source>
</reference>
<evidence type="ECO:0000313" key="1">
    <source>
        <dbReference type="EMBL" id="UXN58758.1"/>
    </source>
</evidence>
<proteinExistence type="predicted"/>
<organism evidence="1 2">
    <name type="scientific">Phyllobacterium zundukense</name>
    <dbReference type="NCBI Taxonomy" id="1867719"/>
    <lineage>
        <taxon>Bacteria</taxon>
        <taxon>Pseudomonadati</taxon>
        <taxon>Pseudomonadota</taxon>
        <taxon>Alphaproteobacteria</taxon>
        <taxon>Hyphomicrobiales</taxon>
        <taxon>Phyllobacteriaceae</taxon>
        <taxon>Phyllobacterium</taxon>
    </lineage>
</organism>
<dbReference type="EMBL" id="CP104972">
    <property type="protein sequence ID" value="UXN58758.1"/>
    <property type="molecule type" value="Genomic_DNA"/>
</dbReference>
<dbReference type="Proteomes" id="UP001061991">
    <property type="component" value="Plasmid p_unnamed1"/>
</dbReference>